<protein>
    <submittedName>
        <fullName evidence="1">Uncharacterized protein</fullName>
    </submittedName>
</protein>
<name>A1DP96_NEOFI</name>
<dbReference type="KEGG" id="nfi:NFIA_059720"/>
<dbReference type="eggNOG" id="ENOG502S8FX">
    <property type="taxonomic scope" value="Eukaryota"/>
</dbReference>
<dbReference type="RefSeq" id="XP_001258514.1">
    <property type="nucleotide sequence ID" value="XM_001258513.1"/>
</dbReference>
<dbReference type="HOGENOM" id="CLU_1687106_0_0_1"/>
<dbReference type="AlphaFoldDB" id="A1DP96"/>
<dbReference type="Proteomes" id="UP000006702">
    <property type="component" value="Unassembled WGS sequence"/>
</dbReference>
<dbReference type="GeneID" id="4585030"/>
<dbReference type="OMA" id="PKWRASI"/>
<organism evidence="1 2">
    <name type="scientific">Neosartorya fischeri (strain ATCC 1020 / DSM 3700 / CBS 544.65 / FGSC A1164 / JCM 1740 / NRRL 181 / WB 181)</name>
    <name type="common">Aspergillus fischerianus</name>
    <dbReference type="NCBI Taxonomy" id="331117"/>
    <lineage>
        <taxon>Eukaryota</taxon>
        <taxon>Fungi</taxon>
        <taxon>Dikarya</taxon>
        <taxon>Ascomycota</taxon>
        <taxon>Pezizomycotina</taxon>
        <taxon>Eurotiomycetes</taxon>
        <taxon>Eurotiomycetidae</taxon>
        <taxon>Eurotiales</taxon>
        <taxon>Aspergillaceae</taxon>
        <taxon>Aspergillus</taxon>
        <taxon>Aspergillus subgen. Fumigati</taxon>
    </lineage>
</organism>
<dbReference type="EMBL" id="DS027698">
    <property type="protein sequence ID" value="EAW16617.1"/>
    <property type="molecule type" value="Genomic_DNA"/>
</dbReference>
<accession>A1DP96</accession>
<dbReference type="VEuPathDB" id="FungiDB:NFIA_059720"/>
<proteinExistence type="predicted"/>
<sequence>MPMKFKKATSIAMSQSKDKIDALELPIPARIIYEMNQKRQQAICKVILQLQQERDAFMIGIKGCNFECRSIMLGSLTEQMHKKGLLESEVKFYYKGCNVKDLIKSVQSFVAPKWRASIYSYEPRYADHKCPYSSFSLLEGSRDTVAGLQLKQFLVN</sequence>
<dbReference type="STRING" id="331117.A1DP96"/>
<gene>
    <name evidence="1" type="ORF">NFIA_059720</name>
</gene>
<evidence type="ECO:0000313" key="2">
    <source>
        <dbReference type="Proteomes" id="UP000006702"/>
    </source>
</evidence>
<keyword evidence="2" id="KW-1185">Reference proteome</keyword>
<dbReference type="OrthoDB" id="5326346at2759"/>
<reference evidence="2" key="1">
    <citation type="journal article" date="2008" name="PLoS Genet.">
        <title>Genomic islands in the pathogenic filamentous fungus Aspergillus fumigatus.</title>
        <authorList>
            <person name="Fedorova N.D."/>
            <person name="Khaldi N."/>
            <person name="Joardar V.S."/>
            <person name="Maiti R."/>
            <person name="Amedeo P."/>
            <person name="Anderson M.J."/>
            <person name="Crabtree J."/>
            <person name="Silva J.C."/>
            <person name="Badger J.H."/>
            <person name="Albarraq A."/>
            <person name="Angiuoli S."/>
            <person name="Bussey H."/>
            <person name="Bowyer P."/>
            <person name="Cotty P.J."/>
            <person name="Dyer P.S."/>
            <person name="Egan A."/>
            <person name="Galens K."/>
            <person name="Fraser-Liggett C.M."/>
            <person name="Haas B.J."/>
            <person name="Inman J.M."/>
            <person name="Kent R."/>
            <person name="Lemieux S."/>
            <person name="Malavazi I."/>
            <person name="Orvis J."/>
            <person name="Roemer T."/>
            <person name="Ronning C.M."/>
            <person name="Sundaram J.P."/>
            <person name="Sutton G."/>
            <person name="Turner G."/>
            <person name="Venter J.C."/>
            <person name="White O.R."/>
            <person name="Whitty B.R."/>
            <person name="Youngman P."/>
            <person name="Wolfe K.H."/>
            <person name="Goldman G.H."/>
            <person name="Wortman J.R."/>
            <person name="Jiang B."/>
            <person name="Denning D.W."/>
            <person name="Nierman W.C."/>
        </authorList>
    </citation>
    <scope>NUCLEOTIDE SEQUENCE [LARGE SCALE GENOMIC DNA]</scope>
    <source>
        <strain evidence="2">ATCC 1020 / DSM 3700 / CBS 544.65 / FGSC A1164 / JCM 1740 / NRRL 181 / WB 181</strain>
    </source>
</reference>
<evidence type="ECO:0000313" key="1">
    <source>
        <dbReference type="EMBL" id="EAW16617.1"/>
    </source>
</evidence>